<evidence type="ECO:0000313" key="2">
    <source>
        <dbReference type="Proteomes" id="UP000001055"/>
    </source>
</evidence>
<organism evidence="1 2">
    <name type="scientific">Phaeosphaeria nodorum (strain SN15 / ATCC MYA-4574 / FGSC 10173)</name>
    <name type="common">Glume blotch fungus</name>
    <name type="synonym">Parastagonospora nodorum</name>
    <dbReference type="NCBI Taxonomy" id="321614"/>
    <lineage>
        <taxon>Eukaryota</taxon>
        <taxon>Fungi</taxon>
        <taxon>Dikarya</taxon>
        <taxon>Ascomycota</taxon>
        <taxon>Pezizomycotina</taxon>
        <taxon>Dothideomycetes</taxon>
        <taxon>Pleosporomycetidae</taxon>
        <taxon>Pleosporales</taxon>
        <taxon>Pleosporineae</taxon>
        <taxon>Phaeosphaeriaceae</taxon>
        <taxon>Parastagonospora</taxon>
    </lineage>
</organism>
<dbReference type="Proteomes" id="UP000001055">
    <property type="component" value="Unassembled WGS sequence"/>
</dbReference>
<dbReference type="EMBL" id="CH445328">
    <property type="protein sequence ID" value="EAT89331.2"/>
    <property type="molecule type" value="Genomic_DNA"/>
</dbReference>
<dbReference type="VEuPathDB" id="FungiDB:JI435_431420"/>
<dbReference type="PANTHER" id="PTHR42085:SF1">
    <property type="entry name" value="F-BOX DOMAIN-CONTAINING PROTEIN"/>
    <property type="match status" value="1"/>
</dbReference>
<gene>
    <name evidence="1" type="ORF">SNOG_02600</name>
</gene>
<dbReference type="PANTHER" id="PTHR42085">
    <property type="entry name" value="F-BOX DOMAIN-CONTAINING PROTEIN"/>
    <property type="match status" value="1"/>
</dbReference>
<dbReference type="GeneID" id="5970056"/>
<dbReference type="VEuPathDB" id="FungiDB:JI435_431440"/>
<proteinExistence type="predicted"/>
<protein>
    <submittedName>
        <fullName evidence="1">Uncharacterized protein</fullName>
    </submittedName>
</protein>
<dbReference type="InterPro" id="IPR038883">
    <property type="entry name" value="AN11006-like"/>
</dbReference>
<reference evidence="2" key="1">
    <citation type="journal article" date="2007" name="Plant Cell">
        <title>Dothideomycete-plant interactions illuminated by genome sequencing and EST analysis of the wheat pathogen Stagonospora nodorum.</title>
        <authorList>
            <person name="Hane J.K."/>
            <person name="Lowe R.G."/>
            <person name="Solomon P.S."/>
            <person name="Tan K.C."/>
            <person name="Schoch C.L."/>
            <person name="Spatafora J.W."/>
            <person name="Crous P.W."/>
            <person name="Kodira C."/>
            <person name="Birren B.W."/>
            <person name="Galagan J.E."/>
            <person name="Torriani S.F."/>
            <person name="McDonald B.A."/>
            <person name="Oliver R.P."/>
        </authorList>
    </citation>
    <scope>NUCLEOTIDE SEQUENCE [LARGE SCALE GENOMIC DNA]</scope>
    <source>
        <strain evidence="2">SN15 / ATCC MYA-4574 / FGSC 10173</strain>
    </source>
</reference>
<dbReference type="KEGG" id="pno:SNOG_02600"/>
<dbReference type="AlphaFoldDB" id="Q0V064"/>
<dbReference type="InParanoid" id="Q0V064"/>
<name>Q0V064_PHANO</name>
<accession>Q0V064</accession>
<evidence type="ECO:0000313" key="1">
    <source>
        <dbReference type="EMBL" id="EAT89331.2"/>
    </source>
</evidence>
<sequence length="531" mass="60041">MLLGWLSSIPPAKNGWIKTVTLKYDVLAITKSGMAATQDAQDDPAAPRMQHITTTTAPDFPEDAKTFRRLAEVCRANPSMRIHYQLPAWIFHEQEELIMFGHALQALFTFRENRLFHDLLEDFPRSTGLVPVLTRIVNVLDSVVAWRKDVRVRDMWADNLRFFPTHTEEDRASLKPSGLGGWDHVPDGKYTLTMESVLKNCPPISMTAMDVALTVAQLAIPAALQLKPLKGEQSIFLPPRKYLTMRALMDENPKFVPFTRLHGKFLIDACSVQVSFEDATLSVQVPRADWLDKQQGASWRGVMSEFDACVEKGEASVFVIVKLSARTSSTLSGHEKMQLAMASTATSIKSGFLNLPAELRNDICQLALTDKIPLFAEVNWPRGRALLSASVPVDIDPTQEFNQLKYVCRQFNEEAAGLELKYNDLDIWKLDRHAGRNIGKMLFLVAGCVGKSKKHWLNGIVFHLKEKPRIVFQPKDLVAGHDAIFAFRTKYLLTKVHLTIPEWNLKLQRSSYDAFTYLCVELVKKWVKYGV</sequence>
<dbReference type="RefSeq" id="XP_001793199.1">
    <property type="nucleotide sequence ID" value="XM_001793147.1"/>
</dbReference>